<reference evidence="1" key="1">
    <citation type="submission" date="2021-10" db="EMBL/GenBank/DDBJ databases">
        <title>Collection of gut derived symbiotic bacterial strains cultured from healthy donors.</title>
        <authorList>
            <person name="Lin H."/>
            <person name="Littmann E."/>
            <person name="Claire K."/>
            <person name="Pamer E."/>
        </authorList>
    </citation>
    <scope>NUCLEOTIDE SEQUENCE</scope>
    <source>
        <strain evidence="1">MSK.23.18</strain>
    </source>
</reference>
<name>A0AAJ1B919_MEDGN</name>
<dbReference type="RefSeq" id="WP_226972293.1">
    <property type="nucleotide sequence ID" value="NZ_JAAIRH010000098.1"/>
</dbReference>
<gene>
    <name evidence="1" type="ORF">LIQ08_18240</name>
</gene>
<accession>A0AAJ1B919</accession>
<organism evidence="1 2">
    <name type="scientific">Mediterraneibacter gnavus</name>
    <name type="common">Ruminococcus gnavus</name>
    <dbReference type="NCBI Taxonomy" id="33038"/>
    <lineage>
        <taxon>Bacteria</taxon>
        <taxon>Bacillati</taxon>
        <taxon>Bacillota</taxon>
        <taxon>Clostridia</taxon>
        <taxon>Lachnospirales</taxon>
        <taxon>Lachnospiraceae</taxon>
        <taxon>Mediterraneibacter</taxon>
    </lineage>
</organism>
<evidence type="ECO:0000313" key="2">
    <source>
        <dbReference type="Proteomes" id="UP001297370"/>
    </source>
</evidence>
<protein>
    <submittedName>
        <fullName evidence="1">Uncharacterized protein</fullName>
    </submittedName>
</protein>
<sequence>MRVQTAESLSAKVFIEFIALIVRNRIYNLLKETMLRLETRSNFMTVPAALRELEKIEMVRRSNGQYRLDHAVSKKQKTILSAFGLSDRDIRVIATEISNLLVTNQSLRNMIDAKEEESYGEDTFDNFD</sequence>
<dbReference type="AlphaFoldDB" id="A0AAJ1B919"/>
<dbReference type="EMBL" id="JAJBOM010000051">
    <property type="protein sequence ID" value="MCB5621054.1"/>
    <property type="molecule type" value="Genomic_DNA"/>
</dbReference>
<dbReference type="Proteomes" id="UP001297370">
    <property type="component" value="Unassembled WGS sequence"/>
</dbReference>
<comment type="caution">
    <text evidence="1">The sequence shown here is derived from an EMBL/GenBank/DDBJ whole genome shotgun (WGS) entry which is preliminary data.</text>
</comment>
<evidence type="ECO:0000313" key="1">
    <source>
        <dbReference type="EMBL" id="MCB5621054.1"/>
    </source>
</evidence>
<proteinExistence type="predicted"/>